<proteinExistence type="predicted"/>
<evidence type="ECO:0000313" key="3">
    <source>
        <dbReference type="Proteomes" id="UP000236740"/>
    </source>
</evidence>
<name>A0A1H6CPX7_9EURY</name>
<dbReference type="Proteomes" id="UP000236740">
    <property type="component" value="Unassembled WGS sequence"/>
</dbReference>
<sequence length="41" mass="4303">MPTKRRETGKIPHFVGDGAINVGSDSGTESESGIALSDTKR</sequence>
<organism evidence="2 3">
    <name type="scientific">Halobellus limi</name>
    <dbReference type="NCBI Taxonomy" id="699433"/>
    <lineage>
        <taxon>Archaea</taxon>
        <taxon>Methanobacteriati</taxon>
        <taxon>Methanobacteriota</taxon>
        <taxon>Stenosarchaea group</taxon>
        <taxon>Halobacteria</taxon>
        <taxon>Halobacteriales</taxon>
        <taxon>Haloferacaceae</taxon>
        <taxon>Halobellus</taxon>
    </lineage>
</organism>
<reference evidence="2 3" key="1">
    <citation type="submission" date="2016-10" db="EMBL/GenBank/DDBJ databases">
        <authorList>
            <person name="de Groot N.N."/>
        </authorList>
    </citation>
    <scope>NUCLEOTIDE SEQUENCE [LARGE SCALE GENOMIC DNA]</scope>
    <source>
        <strain evidence="2 3">CGMCC 1.10331</strain>
    </source>
</reference>
<feature type="compositionally biased region" description="Basic and acidic residues" evidence="1">
    <location>
        <begin position="1"/>
        <end position="10"/>
    </location>
</feature>
<keyword evidence="3" id="KW-1185">Reference proteome</keyword>
<dbReference type="AlphaFoldDB" id="A0A1H6CPX7"/>
<gene>
    <name evidence="2" type="ORF">SAMN04488133_3628</name>
</gene>
<evidence type="ECO:0000313" key="2">
    <source>
        <dbReference type="EMBL" id="SEG74783.1"/>
    </source>
</evidence>
<accession>A0A1H6CPX7</accession>
<dbReference type="EMBL" id="FNVN01000008">
    <property type="protein sequence ID" value="SEG74783.1"/>
    <property type="molecule type" value="Genomic_DNA"/>
</dbReference>
<evidence type="ECO:0000256" key="1">
    <source>
        <dbReference type="SAM" id="MobiDB-lite"/>
    </source>
</evidence>
<feature type="region of interest" description="Disordered" evidence="1">
    <location>
        <begin position="1"/>
        <end position="41"/>
    </location>
</feature>
<protein>
    <submittedName>
        <fullName evidence="2">Uncharacterized protein</fullName>
    </submittedName>
</protein>